<keyword evidence="2" id="KW-0238">DNA-binding</keyword>
<protein>
    <submittedName>
        <fullName evidence="2">DNA-binding response regulator</fullName>
    </submittedName>
</protein>
<dbReference type="RefSeq" id="WP_284316049.1">
    <property type="nucleotide sequence ID" value="NZ_BSPC01000069.1"/>
</dbReference>
<dbReference type="CDD" id="cd06170">
    <property type="entry name" value="LuxR_C_like"/>
    <property type="match status" value="1"/>
</dbReference>
<dbReference type="Gene3D" id="3.40.50.2300">
    <property type="match status" value="1"/>
</dbReference>
<accession>A0ABQ6CRZ3</accession>
<dbReference type="PANTHER" id="PTHR45566">
    <property type="entry name" value="HTH-TYPE TRANSCRIPTIONAL REGULATOR YHJB-RELATED"/>
    <property type="match status" value="1"/>
</dbReference>
<organism evidence="2 3">
    <name type="scientific">Labrys miyagiensis</name>
    <dbReference type="NCBI Taxonomy" id="346912"/>
    <lineage>
        <taxon>Bacteria</taxon>
        <taxon>Pseudomonadati</taxon>
        <taxon>Pseudomonadota</taxon>
        <taxon>Alphaproteobacteria</taxon>
        <taxon>Hyphomicrobiales</taxon>
        <taxon>Xanthobacteraceae</taxon>
        <taxon>Labrys</taxon>
    </lineage>
</organism>
<sequence>MDFNSAESGFGLLKRQVLKPLAAGKVPPAANEDSRAASNPHLSSKLSVSVVAENAFFRSCLARCLDREDSEFEIAAYEHIDAWRQAANPDPKSIVILCANGQPATEAIIQQARQVVQHAVSSAQVIVISDVEKPALMLGALEQGIKGYVPMSLDLEVVIGAINLVKVGGTFIPASTFLMMRDGGGVYGATIVRRRTEDLLTERQLNVLEILRKGDPNKIIAHKLKMSEATVKIHVRNIMKRVNARNRTELVRMTSDLF</sequence>
<dbReference type="InterPro" id="IPR000792">
    <property type="entry name" value="Tscrpt_reg_LuxR_C"/>
</dbReference>
<dbReference type="InterPro" id="IPR011006">
    <property type="entry name" value="CheY-like_superfamily"/>
</dbReference>
<evidence type="ECO:0000313" key="2">
    <source>
        <dbReference type="EMBL" id="GLS23118.1"/>
    </source>
</evidence>
<dbReference type="Pfam" id="PF00196">
    <property type="entry name" value="GerE"/>
    <property type="match status" value="1"/>
</dbReference>
<gene>
    <name evidence="2" type="ORF">GCM10007874_61380</name>
</gene>
<name>A0ABQ6CRZ3_9HYPH</name>
<evidence type="ECO:0000259" key="1">
    <source>
        <dbReference type="PROSITE" id="PS50043"/>
    </source>
</evidence>
<keyword evidence="3" id="KW-1185">Reference proteome</keyword>
<dbReference type="InterPro" id="IPR016032">
    <property type="entry name" value="Sig_transdc_resp-reg_C-effctor"/>
</dbReference>
<dbReference type="Proteomes" id="UP001156882">
    <property type="component" value="Unassembled WGS sequence"/>
</dbReference>
<dbReference type="EMBL" id="BSPC01000069">
    <property type="protein sequence ID" value="GLS23118.1"/>
    <property type="molecule type" value="Genomic_DNA"/>
</dbReference>
<dbReference type="SMART" id="SM00421">
    <property type="entry name" value="HTH_LUXR"/>
    <property type="match status" value="1"/>
</dbReference>
<dbReference type="InterPro" id="IPR051015">
    <property type="entry name" value="EvgA-like"/>
</dbReference>
<evidence type="ECO:0000313" key="3">
    <source>
        <dbReference type="Proteomes" id="UP001156882"/>
    </source>
</evidence>
<dbReference type="PANTHER" id="PTHR45566:SF2">
    <property type="entry name" value="NARL SUBFAMILY"/>
    <property type="match status" value="1"/>
</dbReference>
<feature type="domain" description="HTH luxR-type" evidence="1">
    <location>
        <begin position="193"/>
        <end position="258"/>
    </location>
</feature>
<proteinExistence type="predicted"/>
<dbReference type="PROSITE" id="PS50043">
    <property type="entry name" value="HTH_LUXR_2"/>
    <property type="match status" value="1"/>
</dbReference>
<dbReference type="GO" id="GO:0003677">
    <property type="term" value="F:DNA binding"/>
    <property type="evidence" value="ECO:0007669"/>
    <property type="project" value="UniProtKB-KW"/>
</dbReference>
<dbReference type="PROSITE" id="PS00622">
    <property type="entry name" value="HTH_LUXR_1"/>
    <property type="match status" value="1"/>
</dbReference>
<dbReference type="PRINTS" id="PR00038">
    <property type="entry name" value="HTHLUXR"/>
</dbReference>
<dbReference type="SUPFAM" id="SSF46894">
    <property type="entry name" value="C-terminal effector domain of the bipartite response regulators"/>
    <property type="match status" value="1"/>
</dbReference>
<dbReference type="SUPFAM" id="SSF52172">
    <property type="entry name" value="CheY-like"/>
    <property type="match status" value="1"/>
</dbReference>
<comment type="caution">
    <text evidence="2">The sequence shown here is derived from an EMBL/GenBank/DDBJ whole genome shotgun (WGS) entry which is preliminary data.</text>
</comment>
<reference evidence="3" key="1">
    <citation type="journal article" date="2019" name="Int. J. Syst. Evol. Microbiol.">
        <title>The Global Catalogue of Microorganisms (GCM) 10K type strain sequencing project: providing services to taxonomists for standard genome sequencing and annotation.</title>
        <authorList>
            <consortium name="The Broad Institute Genomics Platform"/>
            <consortium name="The Broad Institute Genome Sequencing Center for Infectious Disease"/>
            <person name="Wu L."/>
            <person name="Ma J."/>
        </authorList>
    </citation>
    <scope>NUCLEOTIDE SEQUENCE [LARGE SCALE GENOMIC DNA]</scope>
    <source>
        <strain evidence="3">NBRC 101365</strain>
    </source>
</reference>